<feature type="transmembrane region" description="Helical" evidence="1">
    <location>
        <begin position="52"/>
        <end position="71"/>
    </location>
</feature>
<keyword evidence="1" id="KW-0472">Membrane</keyword>
<evidence type="ECO:0000313" key="3">
    <source>
        <dbReference type="Proteomes" id="UP000305778"/>
    </source>
</evidence>
<keyword evidence="1" id="KW-1133">Transmembrane helix</keyword>
<comment type="caution">
    <text evidence="2">The sequence shown here is derived from an EMBL/GenBank/DDBJ whole genome shotgun (WGS) entry which is preliminary data.</text>
</comment>
<gene>
    <name evidence="2" type="ORF">FCI23_46300</name>
</gene>
<proteinExistence type="predicted"/>
<reference evidence="2 3" key="1">
    <citation type="submission" date="2019-04" db="EMBL/GenBank/DDBJ databases">
        <title>Streptomyces oryziradicis sp. nov., a novel actinomycete isolated from rhizosphere soil of rice (Oryza sativa L.).</title>
        <authorList>
            <person name="Li C."/>
        </authorList>
    </citation>
    <scope>NUCLEOTIDE SEQUENCE [LARGE SCALE GENOMIC DNA]</scope>
    <source>
        <strain evidence="2 3">NEAU-C40</strain>
    </source>
</reference>
<dbReference type="EMBL" id="SUMC01000111">
    <property type="protein sequence ID" value="TJZ99305.1"/>
    <property type="molecule type" value="Genomic_DNA"/>
</dbReference>
<evidence type="ECO:0000313" key="2">
    <source>
        <dbReference type="EMBL" id="TJZ99305.1"/>
    </source>
</evidence>
<keyword evidence="1" id="KW-0812">Transmembrane</keyword>
<evidence type="ECO:0000256" key="1">
    <source>
        <dbReference type="SAM" id="Phobius"/>
    </source>
</evidence>
<sequence>MFLETETSGSTQSLPCRAARAGTRWAARAGTRCLRPAPAGPAGPGRRRRGRIYLTAPVVGALAAVAAAYILRGPGGGPSGSHCCALLWAAVSLGRGLGSGGPGF</sequence>
<accession>A0A4U0RT72</accession>
<keyword evidence="3" id="KW-1185">Reference proteome</keyword>
<name>A0A4U0RT72_9ACTN</name>
<protein>
    <submittedName>
        <fullName evidence="2">Uncharacterized protein</fullName>
    </submittedName>
</protein>
<dbReference type="Proteomes" id="UP000305778">
    <property type="component" value="Unassembled WGS sequence"/>
</dbReference>
<dbReference type="AlphaFoldDB" id="A0A4U0RT72"/>
<organism evidence="2 3">
    <name type="scientific">Actinacidiphila oryziradicis</name>
    <dbReference type="NCBI Taxonomy" id="2571141"/>
    <lineage>
        <taxon>Bacteria</taxon>
        <taxon>Bacillati</taxon>
        <taxon>Actinomycetota</taxon>
        <taxon>Actinomycetes</taxon>
        <taxon>Kitasatosporales</taxon>
        <taxon>Streptomycetaceae</taxon>
        <taxon>Actinacidiphila</taxon>
    </lineage>
</organism>